<reference evidence="1" key="1">
    <citation type="journal article" date="2021" name="Proc. Natl. Acad. Sci. U.S.A.">
        <title>A Catalog of Tens of Thousands of Viruses from Human Metagenomes Reveals Hidden Associations with Chronic Diseases.</title>
        <authorList>
            <person name="Tisza M.J."/>
            <person name="Buck C.B."/>
        </authorList>
    </citation>
    <scope>NUCLEOTIDE SEQUENCE</scope>
    <source>
        <strain evidence="1">Ct7FW4</strain>
    </source>
</reference>
<proteinExistence type="predicted"/>
<name>A0A8S5MB46_9CAUD</name>
<protein>
    <submittedName>
        <fullName evidence="1">Uncharacterized protein</fullName>
    </submittedName>
</protein>
<dbReference type="EMBL" id="BK014865">
    <property type="protein sequence ID" value="DAD79436.1"/>
    <property type="molecule type" value="Genomic_DNA"/>
</dbReference>
<sequence>MYHWVLRVSQLPRYSYNKKVLSGRINEREDTVPC</sequence>
<accession>A0A8S5MB46</accession>
<evidence type="ECO:0000313" key="1">
    <source>
        <dbReference type="EMBL" id="DAD79436.1"/>
    </source>
</evidence>
<organism evidence="1">
    <name type="scientific">Siphoviridae sp. ct7FW4</name>
    <dbReference type="NCBI Taxonomy" id="2826303"/>
    <lineage>
        <taxon>Viruses</taxon>
        <taxon>Duplodnaviria</taxon>
        <taxon>Heunggongvirae</taxon>
        <taxon>Uroviricota</taxon>
        <taxon>Caudoviricetes</taxon>
    </lineage>
</organism>